<reference evidence="3" key="1">
    <citation type="submission" date="2024-02" db="UniProtKB">
        <authorList>
            <consortium name="WormBaseParasite"/>
        </authorList>
    </citation>
    <scope>IDENTIFICATION</scope>
</reference>
<organism evidence="2 3">
    <name type="scientific">Strongyloides stercoralis</name>
    <name type="common">Threadworm</name>
    <dbReference type="NCBI Taxonomy" id="6248"/>
    <lineage>
        <taxon>Eukaryota</taxon>
        <taxon>Metazoa</taxon>
        <taxon>Ecdysozoa</taxon>
        <taxon>Nematoda</taxon>
        <taxon>Chromadorea</taxon>
        <taxon>Rhabditida</taxon>
        <taxon>Tylenchina</taxon>
        <taxon>Panagrolaimomorpha</taxon>
        <taxon>Strongyloidoidea</taxon>
        <taxon>Strongyloididae</taxon>
        <taxon>Strongyloides</taxon>
    </lineage>
</organism>
<evidence type="ECO:0000256" key="1">
    <source>
        <dbReference type="SAM" id="Coils"/>
    </source>
</evidence>
<feature type="coiled-coil region" evidence="1">
    <location>
        <begin position="261"/>
        <end position="309"/>
    </location>
</feature>
<dbReference type="AlphaFoldDB" id="A0AAF5I1W8"/>
<dbReference type="Proteomes" id="UP000035681">
    <property type="component" value="Unplaced"/>
</dbReference>
<accession>A0AAF5I1W8</accession>
<protein>
    <submittedName>
        <fullName evidence="3">Uncharacterized protein</fullName>
    </submittedName>
</protein>
<keyword evidence="1" id="KW-0175">Coiled coil</keyword>
<name>A0AAF5I1W8_STRER</name>
<feature type="coiled-coil region" evidence="1">
    <location>
        <begin position="85"/>
        <end position="140"/>
    </location>
</feature>
<sequence length="325" mass="36225">MSGDENAGSSILKSQLLNLQQKAASGCKPLSISRLVTNENKTLELDTNDLNDNIGSSDIGIETDITIPFDEDEISKSITSEELAIASLKRMVDHYKKLISRTQEEIDQKKEIISSLENQIEEAKEARDEFLNELQNVLDDGEGGGSHDNEDSEIEHKMIINKSRSELKANQNICLTGGKEAITKKENFFKNSNCSPFKKGKIQNIVTLVKSNSNDRVLKNELASKSTLTSSCGTQTDLAMTSVDYTEEEALKDMFSDEPSINYLLNQVNSLEESYNSLVEESFGLDITIDELNESIVEIKREMEAAVEIFNEAMLDDEESEADQE</sequence>
<keyword evidence="2" id="KW-1185">Reference proteome</keyword>
<dbReference type="WBParaSite" id="TCONS_00010660.p1">
    <property type="protein sequence ID" value="TCONS_00010660.p1"/>
    <property type="gene ID" value="XLOC_004105"/>
</dbReference>
<proteinExistence type="predicted"/>
<evidence type="ECO:0000313" key="3">
    <source>
        <dbReference type="WBParaSite" id="TCONS_00010660.p1"/>
    </source>
</evidence>
<evidence type="ECO:0000313" key="2">
    <source>
        <dbReference type="Proteomes" id="UP000035681"/>
    </source>
</evidence>